<evidence type="ECO:0000256" key="2">
    <source>
        <dbReference type="SAM" id="SignalP"/>
    </source>
</evidence>
<evidence type="ECO:0000313" key="4">
    <source>
        <dbReference type="Proteomes" id="UP001054889"/>
    </source>
</evidence>
<proteinExistence type="predicted"/>
<dbReference type="EMBL" id="BQKI01000079">
    <property type="protein sequence ID" value="GJN25963.1"/>
    <property type="molecule type" value="Genomic_DNA"/>
</dbReference>
<feature type="signal peptide" evidence="2">
    <location>
        <begin position="1"/>
        <end position="29"/>
    </location>
</feature>
<feature type="chain" id="PRO_5043820221" evidence="2">
    <location>
        <begin position="30"/>
        <end position="79"/>
    </location>
</feature>
<dbReference type="AlphaFoldDB" id="A0AAV5ERE9"/>
<accession>A0AAV5ERE9</accession>
<name>A0AAV5ERE9_ELECO</name>
<gene>
    <name evidence="3" type="primary">gb13853</name>
    <name evidence="3" type="ORF">PR202_gb13853</name>
</gene>
<sequence length="79" mass="8554">MTCGLHRRKATLLLIFLLAAAMAAHCVDGSRSMPTKTSPKKTMGMATKLFTHIPQAKLIPPSGPSERHNSIGLDKDEEP</sequence>
<reference evidence="3" key="2">
    <citation type="submission" date="2021-12" db="EMBL/GenBank/DDBJ databases">
        <title>Resequencing data analysis of finger millet.</title>
        <authorList>
            <person name="Hatakeyama M."/>
            <person name="Aluri S."/>
            <person name="Balachadran M.T."/>
            <person name="Sivarajan S.R."/>
            <person name="Poveda L."/>
            <person name="Shimizu-Inatsugi R."/>
            <person name="Schlapbach R."/>
            <person name="Sreeman S.M."/>
            <person name="Shimizu K.K."/>
        </authorList>
    </citation>
    <scope>NUCLEOTIDE SEQUENCE</scope>
</reference>
<evidence type="ECO:0000256" key="1">
    <source>
        <dbReference type="SAM" id="MobiDB-lite"/>
    </source>
</evidence>
<protein>
    <submittedName>
        <fullName evidence="3">Uncharacterized protein</fullName>
    </submittedName>
</protein>
<dbReference type="Proteomes" id="UP001054889">
    <property type="component" value="Unassembled WGS sequence"/>
</dbReference>
<evidence type="ECO:0000313" key="3">
    <source>
        <dbReference type="EMBL" id="GJN25963.1"/>
    </source>
</evidence>
<reference evidence="3" key="1">
    <citation type="journal article" date="2018" name="DNA Res.">
        <title>Multiple hybrid de novo genome assembly of finger millet, an orphan allotetraploid crop.</title>
        <authorList>
            <person name="Hatakeyama M."/>
            <person name="Aluri S."/>
            <person name="Balachadran M.T."/>
            <person name="Sivarajan S.R."/>
            <person name="Patrignani A."/>
            <person name="Gruter S."/>
            <person name="Poveda L."/>
            <person name="Shimizu-Inatsugi R."/>
            <person name="Baeten J."/>
            <person name="Francoijs K.J."/>
            <person name="Nataraja K.N."/>
            <person name="Reddy Y.A.N."/>
            <person name="Phadnis S."/>
            <person name="Ravikumar R.L."/>
            <person name="Schlapbach R."/>
            <person name="Sreeman S.M."/>
            <person name="Shimizu K.K."/>
        </authorList>
    </citation>
    <scope>NUCLEOTIDE SEQUENCE</scope>
</reference>
<organism evidence="3 4">
    <name type="scientific">Eleusine coracana subsp. coracana</name>
    <dbReference type="NCBI Taxonomy" id="191504"/>
    <lineage>
        <taxon>Eukaryota</taxon>
        <taxon>Viridiplantae</taxon>
        <taxon>Streptophyta</taxon>
        <taxon>Embryophyta</taxon>
        <taxon>Tracheophyta</taxon>
        <taxon>Spermatophyta</taxon>
        <taxon>Magnoliopsida</taxon>
        <taxon>Liliopsida</taxon>
        <taxon>Poales</taxon>
        <taxon>Poaceae</taxon>
        <taxon>PACMAD clade</taxon>
        <taxon>Chloridoideae</taxon>
        <taxon>Cynodonteae</taxon>
        <taxon>Eleusininae</taxon>
        <taxon>Eleusine</taxon>
    </lineage>
</organism>
<feature type="region of interest" description="Disordered" evidence="1">
    <location>
        <begin position="55"/>
        <end position="79"/>
    </location>
</feature>
<keyword evidence="2" id="KW-0732">Signal</keyword>
<comment type="caution">
    <text evidence="3">The sequence shown here is derived from an EMBL/GenBank/DDBJ whole genome shotgun (WGS) entry which is preliminary data.</text>
</comment>
<keyword evidence="4" id="KW-1185">Reference proteome</keyword>